<dbReference type="PANTHER" id="PTHR11910">
    <property type="entry name" value="ATP SYNTHASE DELTA CHAIN"/>
    <property type="match status" value="1"/>
</dbReference>
<dbReference type="HAMAP" id="MF_01416">
    <property type="entry name" value="ATP_synth_delta_bact"/>
    <property type="match status" value="1"/>
</dbReference>
<proteinExistence type="inferred from homology"/>
<name>A0A944MCZ2_9GAMM</name>
<dbReference type="EMBL" id="JAHHGM010000009">
    <property type="protein sequence ID" value="MBT2989633.1"/>
    <property type="molecule type" value="Genomic_DNA"/>
</dbReference>
<dbReference type="Gene3D" id="1.10.520.20">
    <property type="entry name" value="N-terminal domain of the delta subunit of the F1F0-ATP synthase"/>
    <property type="match status" value="1"/>
</dbReference>
<keyword evidence="7 8" id="KW-0066">ATP synthesis</keyword>
<dbReference type="Proteomes" id="UP000770889">
    <property type="component" value="Unassembled WGS sequence"/>
</dbReference>
<keyword evidence="5 8" id="KW-0472">Membrane</keyword>
<accession>A0A944MCZ2</accession>
<protein>
    <recommendedName>
        <fullName evidence="8">ATP synthase subunit delta</fullName>
    </recommendedName>
    <alternativeName>
        <fullName evidence="8">ATP synthase F(1) sector subunit delta</fullName>
    </alternativeName>
    <alternativeName>
        <fullName evidence="8">F-type ATPase subunit delta</fullName>
        <shortName evidence="8">F-ATPase subunit delta</shortName>
    </alternativeName>
</protein>
<evidence type="ECO:0000256" key="6">
    <source>
        <dbReference type="ARBA" id="ARBA00023196"/>
    </source>
</evidence>
<dbReference type="GO" id="GO:0005886">
    <property type="term" value="C:plasma membrane"/>
    <property type="evidence" value="ECO:0007669"/>
    <property type="project" value="UniProtKB-SubCell"/>
</dbReference>
<comment type="subcellular location">
    <subcellularLocation>
        <location evidence="8">Cell membrane</location>
        <topology evidence="8">Peripheral membrane protein</topology>
    </subcellularLocation>
    <subcellularLocation>
        <location evidence="1">Membrane</location>
    </subcellularLocation>
</comment>
<evidence type="ECO:0000256" key="3">
    <source>
        <dbReference type="ARBA" id="ARBA00022781"/>
    </source>
</evidence>
<reference evidence="9 10" key="1">
    <citation type="submission" date="2021-05" db="EMBL/GenBank/DDBJ databases">
        <title>Genetic and Functional Diversity in Clade A Lucinid endosymbionts from the Bahamas.</title>
        <authorList>
            <person name="Giani N.M."/>
            <person name="Engel A.S."/>
            <person name="Campbell B.J."/>
        </authorList>
    </citation>
    <scope>NUCLEOTIDE SEQUENCE [LARGE SCALE GENOMIC DNA]</scope>
    <source>
        <strain evidence="9">LUC16012Gg_MoonRockCtena</strain>
    </source>
</reference>
<dbReference type="GO" id="GO:0046933">
    <property type="term" value="F:proton-transporting ATP synthase activity, rotational mechanism"/>
    <property type="evidence" value="ECO:0007669"/>
    <property type="project" value="UniProtKB-UniRule"/>
</dbReference>
<dbReference type="SUPFAM" id="SSF47928">
    <property type="entry name" value="N-terminal domain of the delta subunit of the F1F0-ATP synthase"/>
    <property type="match status" value="1"/>
</dbReference>
<dbReference type="PRINTS" id="PR00125">
    <property type="entry name" value="ATPASEDELTA"/>
</dbReference>
<comment type="function">
    <text evidence="8">This protein is part of the stalk that links CF(0) to CF(1). It either transmits conformational changes from CF(0) to CF(1) or is implicated in proton conduction.</text>
</comment>
<organism evidence="9 10">
    <name type="scientific">Candidatus Thiodiazotropha taylori</name>
    <dbReference type="NCBI Taxonomy" id="2792791"/>
    <lineage>
        <taxon>Bacteria</taxon>
        <taxon>Pseudomonadati</taxon>
        <taxon>Pseudomonadota</taxon>
        <taxon>Gammaproteobacteria</taxon>
        <taxon>Chromatiales</taxon>
        <taxon>Sedimenticolaceae</taxon>
        <taxon>Candidatus Thiodiazotropha</taxon>
    </lineage>
</organism>
<evidence type="ECO:0000256" key="8">
    <source>
        <dbReference type="HAMAP-Rule" id="MF_01416"/>
    </source>
</evidence>
<gene>
    <name evidence="8" type="primary">atpH</name>
    <name evidence="9" type="ORF">KME65_11775</name>
</gene>
<evidence type="ECO:0000313" key="9">
    <source>
        <dbReference type="EMBL" id="MBT2989633.1"/>
    </source>
</evidence>
<evidence type="ECO:0000256" key="5">
    <source>
        <dbReference type="ARBA" id="ARBA00023136"/>
    </source>
</evidence>
<comment type="function">
    <text evidence="8">F(1)F(0) ATP synthase produces ATP from ADP in the presence of a proton or sodium gradient. F-type ATPases consist of two structural domains, F(1) containing the extramembraneous catalytic core and F(0) containing the membrane proton channel, linked together by a central stalk and a peripheral stalk. During catalysis, ATP synthesis in the catalytic domain of F(1) is coupled via a rotary mechanism of the central stalk subunits to proton translocation.</text>
</comment>
<evidence type="ECO:0000313" key="10">
    <source>
        <dbReference type="Proteomes" id="UP000770889"/>
    </source>
</evidence>
<dbReference type="InterPro" id="IPR026015">
    <property type="entry name" value="ATP_synth_OSCP/delta_N_sf"/>
</dbReference>
<evidence type="ECO:0000256" key="7">
    <source>
        <dbReference type="ARBA" id="ARBA00023310"/>
    </source>
</evidence>
<evidence type="ECO:0000256" key="1">
    <source>
        <dbReference type="ARBA" id="ARBA00004370"/>
    </source>
</evidence>
<dbReference type="NCBIfam" id="NF004402">
    <property type="entry name" value="PRK05758.2-2"/>
    <property type="match status" value="1"/>
</dbReference>
<keyword evidence="2 8" id="KW-0813">Transport</keyword>
<keyword evidence="6 8" id="KW-0139">CF(1)</keyword>
<dbReference type="GO" id="GO:0045259">
    <property type="term" value="C:proton-transporting ATP synthase complex"/>
    <property type="evidence" value="ECO:0007669"/>
    <property type="project" value="UniProtKB-KW"/>
</dbReference>
<evidence type="ECO:0000256" key="4">
    <source>
        <dbReference type="ARBA" id="ARBA00023065"/>
    </source>
</evidence>
<keyword evidence="8" id="KW-1003">Cell membrane</keyword>
<dbReference type="AlphaFoldDB" id="A0A944MCZ2"/>
<comment type="similarity">
    <text evidence="8">Belongs to the ATPase delta chain family.</text>
</comment>
<keyword evidence="4 8" id="KW-0406">Ion transport</keyword>
<dbReference type="Pfam" id="PF00213">
    <property type="entry name" value="OSCP"/>
    <property type="match status" value="1"/>
</dbReference>
<dbReference type="NCBIfam" id="TIGR01145">
    <property type="entry name" value="ATP_synt_delta"/>
    <property type="match status" value="1"/>
</dbReference>
<sequence>MAAGEKTTIARPYAEAVFAHADETGKLELWSEMLTFLAAVIDDEDFAPIASNPLVEQDALTKLLLEIAGEHINDEGGNLIKLLVQNRRLDVLPEIKTLFNELKADKEQVIDVHVTSAYALKPAQETLIAEALKAKLGRDVTITSEQDAELIGGVHIRAGDMVIDGSVRGKLQQLANELGI</sequence>
<dbReference type="InterPro" id="IPR000711">
    <property type="entry name" value="ATPase_OSCP/dsu"/>
</dbReference>
<comment type="caution">
    <text evidence="9">The sequence shown here is derived from an EMBL/GenBank/DDBJ whole genome shotgun (WGS) entry which is preliminary data.</text>
</comment>
<evidence type="ECO:0000256" key="2">
    <source>
        <dbReference type="ARBA" id="ARBA00022448"/>
    </source>
</evidence>
<keyword evidence="3 8" id="KW-0375">Hydrogen ion transport</keyword>